<dbReference type="Proteomes" id="UP000266861">
    <property type="component" value="Unassembled WGS sequence"/>
</dbReference>
<dbReference type="EMBL" id="PQFF01000462">
    <property type="protein sequence ID" value="RHZ48724.1"/>
    <property type="molecule type" value="Genomic_DNA"/>
</dbReference>
<name>A0A397GFY9_9GLOM</name>
<dbReference type="GO" id="GO:0004523">
    <property type="term" value="F:RNA-DNA hybrid ribonuclease activity"/>
    <property type="evidence" value="ECO:0007669"/>
    <property type="project" value="InterPro"/>
</dbReference>
<dbReference type="InterPro" id="IPR036397">
    <property type="entry name" value="RNaseH_sf"/>
</dbReference>
<comment type="caution">
    <text evidence="2">The sequence shown here is derived from an EMBL/GenBank/DDBJ whole genome shotgun (WGS) entry which is preliminary data.</text>
</comment>
<dbReference type="Pfam" id="PF00075">
    <property type="entry name" value="RNase_H"/>
    <property type="match status" value="1"/>
</dbReference>
<feature type="domain" description="RNase H type-1" evidence="1">
    <location>
        <begin position="42"/>
        <end position="178"/>
    </location>
</feature>
<evidence type="ECO:0000313" key="2">
    <source>
        <dbReference type="EMBL" id="RHZ48724.1"/>
    </source>
</evidence>
<dbReference type="OrthoDB" id="2317601at2759"/>
<evidence type="ECO:0000259" key="1">
    <source>
        <dbReference type="Pfam" id="PF00075"/>
    </source>
</evidence>
<dbReference type="SUPFAM" id="SSF53098">
    <property type="entry name" value="Ribonuclease H-like"/>
    <property type="match status" value="1"/>
</dbReference>
<dbReference type="GO" id="GO:0003676">
    <property type="term" value="F:nucleic acid binding"/>
    <property type="evidence" value="ECO:0007669"/>
    <property type="project" value="InterPro"/>
</dbReference>
<dbReference type="Gene3D" id="3.30.420.10">
    <property type="entry name" value="Ribonuclease H-like superfamily/Ribonuclease H"/>
    <property type="match status" value="1"/>
</dbReference>
<protein>
    <recommendedName>
        <fullName evidence="1">RNase H type-1 domain-containing protein</fullName>
    </recommendedName>
</protein>
<keyword evidence="3" id="KW-1185">Reference proteome</keyword>
<gene>
    <name evidence="2" type="ORF">Glove_543g113</name>
</gene>
<accession>A0A397GFY9</accession>
<sequence>MEFKGIMFIDAKQKFLESKFILEKVTVDKLVKITNQLRHLNNVTVYTDSSCKEFDGQYGMGLGWIIPESINLIENDIRFKCYADHFPSATKAELLVIITALAVVPVGSIVNVYTDSQNAINIVEERGLALDVSMKDTLQSINECTWTQKWLKNSLEIYSKNSLVSNSFVLAYKELTGNSVLGAKVVTKSIYAFKKHLFDIWKRRCERLILWEKSKNIMTNDKRSNESKFINNNSLAVIKQEVAFDDITGTPLHDSSATGTPVSRQRYSYSINEASLNARKWIEKIFINGLVSNSFVLAYKELTGNSVLGAKVVTKSIYAFKKHLFDIWKRRCERLILWEKSKNIMTNDKRSNESKFINNNSLAVIKQEVAFDDITGTPLHDSSATGTPVSRQRYSYSINEASLNARNFDWLVTLVQGATMSRAIN</sequence>
<reference evidence="2 3" key="1">
    <citation type="submission" date="2018-08" db="EMBL/GenBank/DDBJ databases">
        <title>Genome and evolution of the arbuscular mycorrhizal fungus Diversispora epigaea (formerly Glomus versiforme) and its bacterial endosymbionts.</title>
        <authorList>
            <person name="Sun X."/>
            <person name="Fei Z."/>
            <person name="Harrison M."/>
        </authorList>
    </citation>
    <scope>NUCLEOTIDE SEQUENCE [LARGE SCALE GENOMIC DNA]</scope>
    <source>
        <strain evidence="2 3">IT104</strain>
    </source>
</reference>
<dbReference type="AlphaFoldDB" id="A0A397GFY9"/>
<evidence type="ECO:0000313" key="3">
    <source>
        <dbReference type="Proteomes" id="UP000266861"/>
    </source>
</evidence>
<proteinExistence type="predicted"/>
<dbReference type="InterPro" id="IPR012337">
    <property type="entry name" value="RNaseH-like_sf"/>
</dbReference>
<organism evidence="2 3">
    <name type="scientific">Diversispora epigaea</name>
    <dbReference type="NCBI Taxonomy" id="1348612"/>
    <lineage>
        <taxon>Eukaryota</taxon>
        <taxon>Fungi</taxon>
        <taxon>Fungi incertae sedis</taxon>
        <taxon>Mucoromycota</taxon>
        <taxon>Glomeromycotina</taxon>
        <taxon>Glomeromycetes</taxon>
        <taxon>Diversisporales</taxon>
        <taxon>Diversisporaceae</taxon>
        <taxon>Diversispora</taxon>
    </lineage>
</organism>
<dbReference type="InterPro" id="IPR002156">
    <property type="entry name" value="RNaseH_domain"/>
</dbReference>